<dbReference type="InterPro" id="IPR014026">
    <property type="entry name" value="UDP-Glc/GDP-Man_DH_dimer"/>
</dbReference>
<evidence type="ECO:0000259" key="11">
    <source>
        <dbReference type="SMART" id="SM00984"/>
    </source>
</evidence>
<dbReference type="AlphaFoldDB" id="F2NKE2"/>
<dbReference type="InterPro" id="IPR014027">
    <property type="entry name" value="UDP-Glc/GDP-Man_DH_C"/>
</dbReference>
<dbReference type="EC" id="1.1.1.22" evidence="3 7"/>
<dbReference type="SUPFAM" id="SSF48179">
    <property type="entry name" value="6-phosphogluconate dehydrogenase C-terminal domain-like"/>
    <property type="match status" value="1"/>
</dbReference>
<dbReference type="Pfam" id="PF03721">
    <property type="entry name" value="UDPG_MGDP_dh_N"/>
    <property type="match status" value="1"/>
</dbReference>
<proteinExistence type="inferred from homology"/>
<evidence type="ECO:0000256" key="8">
    <source>
        <dbReference type="PIRSR" id="PIRSR500134-1"/>
    </source>
</evidence>
<dbReference type="SUPFAM" id="SSF52413">
    <property type="entry name" value="UDP-glucose/GDP-mannose dehydrogenase C-terminal domain"/>
    <property type="match status" value="1"/>
</dbReference>
<dbReference type="InterPro" id="IPR028357">
    <property type="entry name" value="UDPglc_DH_bac"/>
</dbReference>
<keyword evidence="4 7" id="KW-0560">Oxidoreductase</keyword>
<dbReference type="NCBIfam" id="TIGR03026">
    <property type="entry name" value="NDP-sugDHase"/>
    <property type="match status" value="1"/>
</dbReference>
<dbReference type="InterPro" id="IPR008927">
    <property type="entry name" value="6-PGluconate_DH-like_C_sf"/>
</dbReference>
<feature type="binding site" evidence="10">
    <location>
        <position position="120"/>
    </location>
    <ligand>
        <name>NAD(+)</name>
        <dbReference type="ChEBI" id="CHEBI:57540"/>
    </ligand>
</feature>
<feature type="binding site" evidence="9">
    <location>
        <position position="219"/>
    </location>
    <ligand>
        <name>substrate</name>
    </ligand>
</feature>
<evidence type="ECO:0000256" key="6">
    <source>
        <dbReference type="ARBA" id="ARBA00047473"/>
    </source>
</evidence>
<dbReference type="GO" id="GO:0000271">
    <property type="term" value="P:polysaccharide biosynthetic process"/>
    <property type="evidence" value="ECO:0007669"/>
    <property type="project" value="InterPro"/>
</dbReference>
<feature type="binding site" evidence="9">
    <location>
        <begin position="264"/>
        <end position="268"/>
    </location>
    <ligand>
        <name>substrate</name>
    </ligand>
</feature>
<evidence type="ECO:0000256" key="3">
    <source>
        <dbReference type="ARBA" id="ARBA00012954"/>
    </source>
</evidence>
<evidence type="ECO:0000256" key="2">
    <source>
        <dbReference type="ARBA" id="ARBA00006601"/>
    </source>
</evidence>
<dbReference type="Gene3D" id="1.20.5.100">
    <property type="entry name" value="Cytochrome c1, transmembrane anchor, C-terminal"/>
    <property type="match status" value="1"/>
</dbReference>
<dbReference type="KEGG" id="mhd:Marky_1656"/>
<dbReference type="SUPFAM" id="SSF51735">
    <property type="entry name" value="NAD(P)-binding Rossmann-fold domains"/>
    <property type="match status" value="1"/>
</dbReference>
<accession>F2NKE2</accession>
<feature type="binding site" evidence="10">
    <location>
        <position position="84"/>
    </location>
    <ligand>
        <name>NAD(+)</name>
        <dbReference type="ChEBI" id="CHEBI:57540"/>
    </ligand>
</feature>
<evidence type="ECO:0000256" key="10">
    <source>
        <dbReference type="PIRSR" id="PIRSR500134-3"/>
    </source>
</evidence>
<protein>
    <recommendedName>
        <fullName evidence="3 7">UDP-glucose 6-dehydrogenase</fullName>
        <ecNumber evidence="3 7">1.1.1.22</ecNumber>
    </recommendedName>
</protein>
<dbReference type="Proteomes" id="UP000007030">
    <property type="component" value="Chromosome"/>
</dbReference>
<dbReference type="Pfam" id="PF03720">
    <property type="entry name" value="UDPG_MGDP_dh_C"/>
    <property type="match status" value="1"/>
</dbReference>
<reference evidence="12 13" key="1">
    <citation type="journal article" date="2012" name="Stand. Genomic Sci.">
        <title>Complete genome sequence of the aerobic, heterotroph Marinithermus hydrothermalis type strain (T1(T)) from a deep-sea hydrothermal vent chimney.</title>
        <authorList>
            <person name="Copeland A."/>
            <person name="Gu W."/>
            <person name="Yasawong M."/>
            <person name="Lapidus A."/>
            <person name="Lucas S."/>
            <person name="Deshpande S."/>
            <person name="Pagani I."/>
            <person name="Tapia R."/>
            <person name="Cheng J.F."/>
            <person name="Goodwin L.A."/>
            <person name="Pitluck S."/>
            <person name="Liolios K."/>
            <person name="Ivanova N."/>
            <person name="Mavromatis K."/>
            <person name="Mikhailova N."/>
            <person name="Pati A."/>
            <person name="Chen A."/>
            <person name="Palaniappan K."/>
            <person name="Land M."/>
            <person name="Pan C."/>
            <person name="Brambilla E.M."/>
            <person name="Rohde M."/>
            <person name="Tindall B.J."/>
            <person name="Sikorski J."/>
            <person name="Goker M."/>
            <person name="Detter J.C."/>
            <person name="Bristow J."/>
            <person name="Eisen J.A."/>
            <person name="Markowitz V."/>
            <person name="Hugenholtz P."/>
            <person name="Kyrpides N.C."/>
            <person name="Klenk H.P."/>
            <person name="Woyke T."/>
        </authorList>
    </citation>
    <scope>NUCLEOTIDE SEQUENCE [LARGE SCALE GENOMIC DNA]</scope>
    <source>
        <strain evidence="13">DSM 14884 / JCM 11576 / T1</strain>
    </source>
</reference>
<dbReference type="GO" id="GO:0051287">
    <property type="term" value="F:NAD binding"/>
    <property type="evidence" value="ECO:0007669"/>
    <property type="project" value="InterPro"/>
</dbReference>
<dbReference type="PANTHER" id="PTHR43750:SF3">
    <property type="entry name" value="UDP-GLUCOSE 6-DEHYDROGENASE TUAD"/>
    <property type="match status" value="1"/>
</dbReference>
<evidence type="ECO:0000256" key="5">
    <source>
        <dbReference type="ARBA" id="ARBA00023027"/>
    </source>
</evidence>
<evidence type="ECO:0000256" key="4">
    <source>
        <dbReference type="ARBA" id="ARBA00023002"/>
    </source>
</evidence>
<evidence type="ECO:0000256" key="9">
    <source>
        <dbReference type="PIRSR" id="PIRSR500134-2"/>
    </source>
</evidence>
<keyword evidence="13" id="KW-1185">Reference proteome</keyword>
<feature type="binding site" evidence="10">
    <location>
        <position position="342"/>
    </location>
    <ligand>
        <name>NAD(+)</name>
        <dbReference type="ChEBI" id="CHEBI:57540"/>
    </ligand>
</feature>
<dbReference type="PIRSF" id="PIRSF500134">
    <property type="entry name" value="UDPglc_DH_bac"/>
    <property type="match status" value="1"/>
</dbReference>
<evidence type="ECO:0000313" key="13">
    <source>
        <dbReference type="Proteomes" id="UP000007030"/>
    </source>
</evidence>
<feature type="binding site" evidence="10">
    <location>
        <position position="35"/>
    </location>
    <ligand>
        <name>NAD(+)</name>
        <dbReference type="ChEBI" id="CHEBI:57540"/>
    </ligand>
</feature>
<organism evidence="12 13">
    <name type="scientific">Marinithermus hydrothermalis (strain DSM 14884 / JCM 11576 / T1)</name>
    <dbReference type="NCBI Taxonomy" id="869210"/>
    <lineage>
        <taxon>Bacteria</taxon>
        <taxon>Thermotogati</taxon>
        <taxon>Deinococcota</taxon>
        <taxon>Deinococci</taxon>
        <taxon>Thermales</taxon>
        <taxon>Thermaceae</taxon>
        <taxon>Marinithermus</taxon>
    </lineage>
</organism>
<feature type="active site" description="Nucleophile" evidence="8">
    <location>
        <position position="275"/>
    </location>
</feature>
<gene>
    <name evidence="12" type="ordered locus">Marky_1656</name>
</gene>
<dbReference type="GO" id="GO:0003979">
    <property type="term" value="F:UDP-glucose 6-dehydrogenase activity"/>
    <property type="evidence" value="ECO:0007669"/>
    <property type="project" value="UniProtKB-EC"/>
</dbReference>
<dbReference type="InterPro" id="IPR001732">
    <property type="entry name" value="UDP-Glc/GDP-Man_DH_N"/>
</dbReference>
<comment type="pathway">
    <text evidence="1">Nucleotide-sugar biosynthesis; UDP-alpha-D-glucuronate biosynthesis; UDP-alpha-D-glucuronate from UDP-alpha-D-glucose: step 1/1.</text>
</comment>
<evidence type="ECO:0000256" key="1">
    <source>
        <dbReference type="ARBA" id="ARBA00004701"/>
    </source>
</evidence>
<dbReference type="Pfam" id="PF00984">
    <property type="entry name" value="UDPG_MGDP_dh"/>
    <property type="match status" value="1"/>
</dbReference>
<dbReference type="HOGENOM" id="CLU_023810_1_2_0"/>
<dbReference type="Gene3D" id="3.40.50.720">
    <property type="entry name" value="NAD(P)-binding Rossmann-like Domain"/>
    <property type="match status" value="2"/>
</dbReference>
<dbReference type="eggNOG" id="COG1004">
    <property type="taxonomic scope" value="Bacteria"/>
</dbReference>
<feature type="domain" description="UDP-glucose/GDP-mannose dehydrogenase C-terminal" evidence="11">
    <location>
        <begin position="328"/>
        <end position="431"/>
    </location>
</feature>
<dbReference type="STRING" id="869210.Marky_1656"/>
<sequence>MKVAVIGTGYVGLTTAVALAYLGHEVWGVDVDATKIRDLARGHPPIHEPGLEALLPLVQPRLHFTTAYADAIPGAEVILIAVGTPPGADGAPDLRYVRQAVEALALHLDGAHPVVAIKSTVPMGTGRWVRARIQEIRAEAYEVASNPEFLRQGSALHDTFYPNRIVIGADTPRAVAVLEALYRPLLEQSFPPPKGLPRPSGLEAVPLVATDLTSAELIKYAANAFLALKISFINEIAALAEQVGADATHVARGIGLDARIGPQFLRPGIGWGGSCFDKDTAALLALGRAHGTEMRIVQAARAVNHHQRERIIEKLTRELTTLRGRTVGLLGIAFKPHTDDLRDAPALAIAHRLIQCGAHVRLHDPVALARARREHPELERAYREHPTEVFEEADAVVLVTEWPQYLELPWETLAPRMRFPLVLDGRNVLDAARLTAAGFRYLGTGRCIAHTAPAPTPPR</sequence>
<dbReference type="PANTHER" id="PTHR43750">
    <property type="entry name" value="UDP-GLUCOSE 6-DEHYDROGENASE TUAD"/>
    <property type="match status" value="1"/>
</dbReference>
<dbReference type="EMBL" id="CP002630">
    <property type="protein sequence ID" value="AEB12391.1"/>
    <property type="molecule type" value="Genomic_DNA"/>
</dbReference>
<feature type="binding site" evidence="10">
    <location>
        <position position="30"/>
    </location>
    <ligand>
        <name>NAD(+)</name>
        <dbReference type="ChEBI" id="CHEBI:57540"/>
    </ligand>
</feature>
<feature type="binding site" evidence="9">
    <location>
        <position position="272"/>
    </location>
    <ligand>
        <name>substrate</name>
    </ligand>
</feature>
<feature type="binding site" evidence="10">
    <location>
        <position position="278"/>
    </location>
    <ligand>
        <name>NAD(+)</name>
        <dbReference type="ChEBI" id="CHEBI:57540"/>
    </ligand>
</feature>
<dbReference type="UniPathway" id="UPA00038">
    <property type="reaction ID" value="UER00491"/>
</dbReference>
<name>F2NKE2_MARHT</name>
<comment type="similarity">
    <text evidence="2 7">Belongs to the UDP-glucose/GDP-mannose dehydrogenase family.</text>
</comment>
<dbReference type="InterPro" id="IPR036220">
    <property type="entry name" value="UDP-Glc/GDP-Man_DH_C_sf"/>
</dbReference>
<dbReference type="RefSeq" id="WP_013704438.1">
    <property type="nucleotide sequence ID" value="NC_015387.1"/>
</dbReference>
<evidence type="ECO:0000256" key="7">
    <source>
        <dbReference type="PIRNR" id="PIRNR000124"/>
    </source>
</evidence>
<keyword evidence="5 7" id="KW-0520">NAD</keyword>
<evidence type="ECO:0000313" key="12">
    <source>
        <dbReference type="EMBL" id="AEB12391.1"/>
    </source>
</evidence>
<dbReference type="InterPro" id="IPR017476">
    <property type="entry name" value="UDP-Glc/GDP-Man"/>
</dbReference>
<feature type="binding site" evidence="9">
    <location>
        <position position="335"/>
    </location>
    <ligand>
        <name>substrate</name>
    </ligand>
</feature>
<dbReference type="InterPro" id="IPR036291">
    <property type="entry name" value="NAD(P)-bd_dom_sf"/>
</dbReference>
<dbReference type="OrthoDB" id="9803238at2"/>
<dbReference type="PIRSF" id="PIRSF000124">
    <property type="entry name" value="UDPglc_GDPman_dh"/>
    <property type="match status" value="1"/>
</dbReference>
<comment type="catalytic activity">
    <reaction evidence="6 7">
        <text>UDP-alpha-D-glucose + 2 NAD(+) + H2O = UDP-alpha-D-glucuronate + 2 NADH + 3 H(+)</text>
        <dbReference type="Rhea" id="RHEA:23596"/>
        <dbReference type="ChEBI" id="CHEBI:15377"/>
        <dbReference type="ChEBI" id="CHEBI:15378"/>
        <dbReference type="ChEBI" id="CHEBI:57540"/>
        <dbReference type="ChEBI" id="CHEBI:57945"/>
        <dbReference type="ChEBI" id="CHEBI:58052"/>
        <dbReference type="ChEBI" id="CHEBI:58885"/>
        <dbReference type="EC" id="1.1.1.22"/>
    </reaction>
</comment>
<dbReference type="GO" id="GO:0006065">
    <property type="term" value="P:UDP-glucuronate biosynthetic process"/>
    <property type="evidence" value="ECO:0007669"/>
    <property type="project" value="UniProtKB-UniPathway"/>
</dbReference>
<dbReference type="SMART" id="SM00984">
    <property type="entry name" value="UDPG_MGDP_dh_C"/>
    <property type="match status" value="1"/>
</dbReference>